<gene>
    <name evidence="1" type="ORF">JD81_04489</name>
</gene>
<protein>
    <submittedName>
        <fullName evidence="1">Uncharacterized protein</fullName>
    </submittedName>
</protein>
<keyword evidence="2" id="KW-1185">Reference proteome</keyword>
<proteinExistence type="predicted"/>
<reference evidence="1 2" key="1">
    <citation type="submission" date="2019-07" db="EMBL/GenBank/DDBJ databases">
        <title>R&amp;d 2014.</title>
        <authorList>
            <person name="Klenk H.-P."/>
        </authorList>
    </citation>
    <scope>NUCLEOTIDE SEQUENCE [LARGE SCALE GENOMIC DNA]</scope>
    <source>
        <strain evidence="1 2">DSM 43912</strain>
    </source>
</reference>
<accession>A0A562WKW9</accession>
<evidence type="ECO:0000313" key="1">
    <source>
        <dbReference type="EMBL" id="TWJ30940.1"/>
    </source>
</evidence>
<evidence type="ECO:0000313" key="2">
    <source>
        <dbReference type="Proteomes" id="UP000319728"/>
    </source>
</evidence>
<dbReference type="Proteomes" id="UP000319728">
    <property type="component" value="Unassembled WGS sequence"/>
</dbReference>
<dbReference type="RefSeq" id="WP_145819529.1">
    <property type="nucleotide sequence ID" value="NZ_AP023438.1"/>
</dbReference>
<dbReference type="AlphaFoldDB" id="A0A562WKW9"/>
<comment type="caution">
    <text evidence="1">The sequence shown here is derived from an EMBL/GenBank/DDBJ whole genome shotgun (WGS) entry which is preliminary data.</text>
</comment>
<name>A0A562WKW9_9ACTN</name>
<sequence>MIAKLSPGALTGVVVPVSAALAEAPWWAFAGMTLLALVHRMLPRDSKDLLNLWLRIISRRRGPKDKRDEGRGT</sequence>
<organism evidence="1 2">
    <name type="scientific">Micromonospora sagamiensis</name>
    <dbReference type="NCBI Taxonomy" id="47875"/>
    <lineage>
        <taxon>Bacteria</taxon>
        <taxon>Bacillati</taxon>
        <taxon>Actinomycetota</taxon>
        <taxon>Actinomycetes</taxon>
        <taxon>Micromonosporales</taxon>
        <taxon>Micromonosporaceae</taxon>
        <taxon>Micromonospora</taxon>
    </lineage>
</organism>
<dbReference type="EMBL" id="VLLP01000001">
    <property type="protein sequence ID" value="TWJ30940.1"/>
    <property type="molecule type" value="Genomic_DNA"/>
</dbReference>
<dbReference type="OrthoDB" id="9963225at2"/>